<accession>A0A0X7K8E3</accession>
<dbReference type="AlphaFoldDB" id="A0A0X7K8E3"/>
<name>A0A0X7K8E3_9PSED</name>
<dbReference type="EMBL" id="LRMR01000006">
    <property type="protein sequence ID" value="KWU51856.1"/>
    <property type="molecule type" value="Genomic_DNA"/>
</dbReference>
<dbReference type="Proteomes" id="UP000067111">
    <property type="component" value="Unassembled WGS sequence"/>
</dbReference>
<reference evidence="2" key="1">
    <citation type="submission" date="2016-01" db="EMBL/GenBank/DDBJ databases">
        <authorList>
            <person name="Gamez R.M."/>
            <person name="Rodriguez F."/>
            <person name="Bernal J.F."/>
            <person name="Agarwala R."/>
            <person name="Landsman D."/>
            <person name="Marino-Ramirez L."/>
        </authorList>
    </citation>
    <scope>NUCLEOTIDE SEQUENCE [LARGE SCALE GENOMIC DNA]</scope>
    <source>
        <strain evidence="2">Ps006</strain>
    </source>
</reference>
<protein>
    <submittedName>
        <fullName evidence="1">Uncharacterized protein</fullName>
    </submittedName>
</protein>
<proteinExistence type="predicted"/>
<gene>
    <name evidence="1" type="ORF">AWV77_07410</name>
</gene>
<sequence length="332" mass="36638">MLFSTQSAFDTFARNIHTAASDAFSLSRSKLNEALAHGYGFRTYASLCASLKQGPLDNASTFDHAVFLNSMADLEGWTKASMLGVLVEGHTFDIEIAKWPVGTPRRNQPGDLEASYHVVLNVSEADGKKAQGLTPFTLPVFAETMTDEKFRVDSAPTYRVTEGLYVSRFRKGTQTLRASIADGRWGGEAFIYGTEEQLDDSRSLKKIKSSMVKSALPSVSKRVVCDVYHPDQYHPNARRIEIVLGAQVLEFLGSSPLHFQIPAMAERFFVMDDGRSNTEGLGVIVDGFWGAAVNSNGVDEDENSTPLEEVRVRMQIAVESSLSQLGFNRYRS</sequence>
<comment type="caution">
    <text evidence="1">The sequence shown here is derived from an EMBL/GenBank/DDBJ whole genome shotgun (WGS) entry which is preliminary data.</text>
</comment>
<dbReference type="RefSeq" id="WP_060753627.1">
    <property type="nucleotide sequence ID" value="NZ_LRMR01000006.1"/>
</dbReference>
<evidence type="ECO:0000313" key="2">
    <source>
        <dbReference type="Proteomes" id="UP000067111"/>
    </source>
</evidence>
<organism evidence="1 2">
    <name type="scientific">Pseudomonas palleroniana</name>
    <dbReference type="NCBI Taxonomy" id="191390"/>
    <lineage>
        <taxon>Bacteria</taxon>
        <taxon>Pseudomonadati</taxon>
        <taxon>Pseudomonadota</taxon>
        <taxon>Gammaproteobacteria</taxon>
        <taxon>Pseudomonadales</taxon>
        <taxon>Pseudomonadaceae</taxon>
        <taxon>Pseudomonas</taxon>
    </lineage>
</organism>
<evidence type="ECO:0000313" key="1">
    <source>
        <dbReference type="EMBL" id="KWU51856.1"/>
    </source>
</evidence>